<dbReference type="GO" id="GO:0020037">
    <property type="term" value="F:heme binding"/>
    <property type="evidence" value="ECO:0007669"/>
    <property type="project" value="InterPro"/>
</dbReference>
<dbReference type="GO" id="GO:0030077">
    <property type="term" value="C:plasma membrane light-harvesting complex"/>
    <property type="evidence" value="ECO:0007669"/>
    <property type="project" value="InterPro"/>
</dbReference>
<sequence length="171" mass="19157">MKTNRIMVSLVVVALMFSIFSFTTSRQIDTGKAISSSEWKNLKVLPQNISEDSLKGLMRGYNAALGVKCNFCHAENPDTKKMDFASDAKKEKEFARHMIVMTRDINAKNFNWENAKNPEMINVVTCVMCHRGNESPTKSLIEPVNAELKNVKDVAKEKLAPTSGSTKVEKK</sequence>
<name>A0A3R8SNA3_9FLAO</name>
<keyword evidence="5" id="KW-0349">Heme</keyword>
<reference evidence="9 10" key="1">
    <citation type="submission" date="2018-10" db="EMBL/GenBank/DDBJ databases">
        <title>Transmission dynamics of multidrug resistant bacteria on intensive care unit surfaces.</title>
        <authorList>
            <person name="D'Souza A.W."/>
            <person name="Potter R.F."/>
            <person name="Wallace M."/>
            <person name="Shupe A."/>
            <person name="Patel S."/>
            <person name="Sun S."/>
            <person name="Gul D."/>
            <person name="Kwon J.H."/>
            <person name="Andleeb S."/>
            <person name="Burnham C.-A.D."/>
            <person name="Dantas G."/>
        </authorList>
    </citation>
    <scope>NUCLEOTIDE SEQUENCE [LARGE SCALE GENOMIC DNA]</scope>
    <source>
        <strain evidence="9 10">WF_348</strain>
    </source>
</reference>
<dbReference type="InterPro" id="IPR036280">
    <property type="entry name" value="Multihaem_cyt_sf"/>
</dbReference>
<dbReference type="GO" id="GO:0005506">
    <property type="term" value="F:iron ion binding"/>
    <property type="evidence" value="ECO:0007669"/>
    <property type="project" value="InterPro"/>
</dbReference>
<evidence type="ECO:0000256" key="7">
    <source>
        <dbReference type="ARBA" id="ARBA00022982"/>
    </source>
</evidence>
<dbReference type="EMBL" id="RHPO01000003">
    <property type="protein sequence ID" value="RRT93740.1"/>
    <property type="molecule type" value="Genomic_DNA"/>
</dbReference>
<evidence type="ECO:0000256" key="3">
    <source>
        <dbReference type="ARBA" id="ARBA00022448"/>
    </source>
</evidence>
<dbReference type="GO" id="GO:0019684">
    <property type="term" value="P:photosynthesis, light reaction"/>
    <property type="evidence" value="ECO:0007669"/>
    <property type="project" value="InterPro"/>
</dbReference>
<dbReference type="InterPro" id="IPR003158">
    <property type="entry name" value="Photosyn_RC_cyt_c-su"/>
</dbReference>
<gene>
    <name evidence="9" type="ORF">EGI89_02450</name>
</gene>
<dbReference type="GO" id="GO:0009055">
    <property type="term" value="F:electron transfer activity"/>
    <property type="evidence" value="ECO:0007669"/>
    <property type="project" value="InterPro"/>
</dbReference>
<keyword evidence="8" id="KW-0408">Iron</keyword>
<evidence type="ECO:0000313" key="9">
    <source>
        <dbReference type="EMBL" id="RRT93740.1"/>
    </source>
</evidence>
<evidence type="ECO:0000256" key="5">
    <source>
        <dbReference type="ARBA" id="ARBA00022617"/>
    </source>
</evidence>
<evidence type="ECO:0000256" key="8">
    <source>
        <dbReference type="ARBA" id="ARBA00023004"/>
    </source>
</evidence>
<comment type="function">
    <text evidence="1">The reaction center of purple bacteria contains a tightly bound cytochrome molecule which re-reduces the photo oxidized primary electron donor.</text>
</comment>
<evidence type="ECO:0000256" key="2">
    <source>
        <dbReference type="ARBA" id="ARBA00015978"/>
    </source>
</evidence>
<evidence type="ECO:0000256" key="1">
    <source>
        <dbReference type="ARBA" id="ARBA00003196"/>
    </source>
</evidence>
<proteinExistence type="predicted"/>
<dbReference type="InterPro" id="IPR023119">
    <property type="entry name" value="Multihaem_cyt_PRC_cyt_su-like"/>
</dbReference>
<keyword evidence="7" id="KW-0249">Electron transport</keyword>
<dbReference type="AlphaFoldDB" id="A0A3R8SNA3"/>
<keyword evidence="4" id="KW-0602">Photosynthesis</keyword>
<dbReference type="RefSeq" id="WP_125349029.1">
    <property type="nucleotide sequence ID" value="NZ_JAOPGM010000015.1"/>
</dbReference>
<protein>
    <recommendedName>
        <fullName evidence="2">Photosynthetic reaction center cytochrome c subunit</fullName>
    </recommendedName>
</protein>
<dbReference type="Proteomes" id="UP000267844">
    <property type="component" value="Unassembled WGS sequence"/>
</dbReference>
<dbReference type="Pfam" id="PF02276">
    <property type="entry name" value="CytoC_RC"/>
    <property type="match status" value="1"/>
</dbReference>
<dbReference type="NCBIfam" id="NF033196">
    <property type="entry name" value="c_type_nonphoto"/>
    <property type="match status" value="1"/>
</dbReference>
<dbReference type="Gene3D" id="1.10.468.10">
    <property type="entry name" value="Photosynthetic Reaction Center, subunit C, domain 2"/>
    <property type="match status" value="1"/>
</dbReference>
<comment type="caution">
    <text evidence="9">The sequence shown here is derived from an EMBL/GenBank/DDBJ whole genome shotgun (WGS) entry which is preliminary data.</text>
</comment>
<dbReference type="SUPFAM" id="SSF48695">
    <property type="entry name" value="Multiheme cytochromes"/>
    <property type="match status" value="1"/>
</dbReference>
<evidence type="ECO:0000256" key="6">
    <source>
        <dbReference type="ARBA" id="ARBA00022723"/>
    </source>
</evidence>
<organism evidence="9 10">
    <name type="scientific">Empedobacter falsenii</name>
    <dbReference type="NCBI Taxonomy" id="343874"/>
    <lineage>
        <taxon>Bacteria</taxon>
        <taxon>Pseudomonadati</taxon>
        <taxon>Bacteroidota</taxon>
        <taxon>Flavobacteriia</taxon>
        <taxon>Flavobacteriales</taxon>
        <taxon>Weeksellaceae</taxon>
        <taxon>Empedobacter</taxon>
    </lineage>
</organism>
<keyword evidence="6" id="KW-0479">Metal-binding</keyword>
<evidence type="ECO:0000313" key="10">
    <source>
        <dbReference type="Proteomes" id="UP000267844"/>
    </source>
</evidence>
<keyword evidence="3" id="KW-0813">Transport</keyword>
<evidence type="ECO:0000256" key="4">
    <source>
        <dbReference type="ARBA" id="ARBA00022531"/>
    </source>
</evidence>
<accession>A0A3R8SNA3</accession>